<evidence type="ECO:0000313" key="3">
    <source>
        <dbReference type="Proteomes" id="UP001146120"/>
    </source>
</evidence>
<comment type="caution">
    <text evidence="2">The sequence shown here is derived from an EMBL/GenBank/DDBJ whole genome shotgun (WGS) entry which is preliminary data.</text>
</comment>
<dbReference type="InterPro" id="IPR021067">
    <property type="entry name" value="Glycosyltransferase"/>
</dbReference>
<protein>
    <submittedName>
        <fullName evidence="2">Uncharacterized protein</fullName>
    </submittedName>
</protein>
<evidence type="ECO:0000256" key="1">
    <source>
        <dbReference type="SAM" id="Phobius"/>
    </source>
</evidence>
<dbReference type="Pfam" id="PF11397">
    <property type="entry name" value="GlcNAc"/>
    <property type="match status" value="1"/>
</dbReference>
<dbReference type="SUPFAM" id="SSF53448">
    <property type="entry name" value="Nucleotide-diphospho-sugar transferases"/>
    <property type="match status" value="1"/>
</dbReference>
<dbReference type="Proteomes" id="UP001146120">
    <property type="component" value="Unassembled WGS sequence"/>
</dbReference>
<proteinExistence type="predicted"/>
<feature type="transmembrane region" description="Helical" evidence="1">
    <location>
        <begin position="26"/>
        <end position="47"/>
    </location>
</feature>
<reference evidence="2" key="2">
    <citation type="journal article" date="2023" name="Microbiol Resour">
        <title>Decontamination and Annotation of the Draft Genome Sequence of the Oomycete Lagenidium giganteum ARSEF 373.</title>
        <authorList>
            <person name="Morgan W.R."/>
            <person name="Tartar A."/>
        </authorList>
    </citation>
    <scope>NUCLEOTIDE SEQUENCE</scope>
    <source>
        <strain evidence="2">ARSEF 373</strain>
    </source>
</reference>
<sequence>MNQYQPYGRVSGRDRDRRRSGWDLRFAILMVFPVICLVVVLYEFLYLQQYTSEAQEAVQTGARHLRADNPIVATTAPTILRGRRTMVLIANYRDSKRCSETLRSIFDNAVEPDLIKISIFDQIYPNEGERQCVDVYCELVGATCRRSQIVSSQIDAVNATGPTMARYQTEKAIGDEDFCMAIDSHLIFVSKWDERLVSQWDAIENPNAIITVYPKSTEHLGNKDSEEKLQLMCNSRIESEDKDSMIQYGAPIWLDKSTVKKPRLMSQLAGGFNFGNCKQAKEIRNDPYTPYLFHGEEYSRAARLWTAGYDFYVPSDDVVYHWYEPRKVVWERDWGERYVIQQFSKRRTRYALGLPVTAEDFDKTEIEKFMLGNKRTFEQWKKFSGIDPLAAYIGTDVDQFQNCGELEYVPYN</sequence>
<keyword evidence="1" id="KW-1133">Transmembrane helix</keyword>
<gene>
    <name evidence="2" type="ORF">N0F65_009571</name>
</gene>
<keyword evidence="1" id="KW-0812">Transmembrane</keyword>
<accession>A0AAV2YGV9</accession>
<evidence type="ECO:0000313" key="2">
    <source>
        <dbReference type="EMBL" id="DAZ92608.1"/>
    </source>
</evidence>
<dbReference type="AlphaFoldDB" id="A0AAV2YGV9"/>
<reference evidence="2" key="1">
    <citation type="submission" date="2022-11" db="EMBL/GenBank/DDBJ databases">
        <authorList>
            <person name="Morgan W.R."/>
            <person name="Tartar A."/>
        </authorList>
    </citation>
    <scope>NUCLEOTIDE SEQUENCE</scope>
    <source>
        <strain evidence="2">ARSEF 373</strain>
    </source>
</reference>
<dbReference type="InterPro" id="IPR029044">
    <property type="entry name" value="Nucleotide-diphossugar_trans"/>
</dbReference>
<dbReference type="EMBL" id="DAKRPA010000419">
    <property type="protein sequence ID" value="DAZ92608.1"/>
    <property type="molecule type" value="Genomic_DNA"/>
</dbReference>
<keyword evidence="3" id="KW-1185">Reference proteome</keyword>
<keyword evidence="1" id="KW-0472">Membrane</keyword>
<dbReference type="PANTHER" id="PTHR34496">
    <property type="entry name" value="GLCNAC TRANSFERASE-RELATED"/>
    <property type="match status" value="1"/>
</dbReference>
<dbReference type="PANTHER" id="PTHR34496:SF6">
    <property type="entry name" value="GLYCOSYLTRANSFERASE 2-LIKE DOMAIN-CONTAINING PROTEIN"/>
    <property type="match status" value="1"/>
</dbReference>
<organism evidence="2 3">
    <name type="scientific">Lagenidium giganteum</name>
    <dbReference type="NCBI Taxonomy" id="4803"/>
    <lineage>
        <taxon>Eukaryota</taxon>
        <taxon>Sar</taxon>
        <taxon>Stramenopiles</taxon>
        <taxon>Oomycota</taxon>
        <taxon>Peronosporomycetes</taxon>
        <taxon>Pythiales</taxon>
        <taxon>Pythiaceae</taxon>
    </lineage>
</organism>
<name>A0AAV2YGV9_9STRA</name>